<evidence type="ECO:0000256" key="7">
    <source>
        <dbReference type="ARBA" id="ARBA00022989"/>
    </source>
</evidence>
<dbReference type="Proteomes" id="UP000006701">
    <property type="component" value="Unassembled WGS sequence"/>
</dbReference>
<keyword evidence="6 12" id="KW-0479">Metal-binding</keyword>
<evidence type="ECO:0000256" key="6">
    <source>
        <dbReference type="ARBA" id="ARBA00022723"/>
    </source>
</evidence>
<keyword evidence="11 14" id="KW-0472">Membrane</keyword>
<dbReference type="PANTHER" id="PTHR46206">
    <property type="entry name" value="CYTOCHROME P450"/>
    <property type="match status" value="1"/>
</dbReference>
<dbReference type="GO" id="GO:0019748">
    <property type="term" value="P:secondary metabolic process"/>
    <property type="evidence" value="ECO:0007669"/>
    <property type="project" value="UniProtKB-ARBA"/>
</dbReference>
<dbReference type="SUPFAM" id="SSF48264">
    <property type="entry name" value="Cytochrome P450"/>
    <property type="match status" value="1"/>
</dbReference>
<dbReference type="AlphaFoldDB" id="A1CTC4"/>
<dbReference type="eggNOG" id="KOG0158">
    <property type="taxonomic scope" value="Eukaryota"/>
</dbReference>
<keyword evidence="5 14" id="KW-0812">Transmembrane</keyword>
<evidence type="ECO:0000256" key="12">
    <source>
        <dbReference type="PIRSR" id="PIRSR602403-1"/>
    </source>
</evidence>
<keyword evidence="8 13" id="KW-0560">Oxidoreductase</keyword>
<evidence type="ECO:0000256" key="1">
    <source>
        <dbReference type="ARBA" id="ARBA00001971"/>
    </source>
</evidence>
<dbReference type="CDD" id="cd11041">
    <property type="entry name" value="CYP503A1-like"/>
    <property type="match status" value="1"/>
</dbReference>
<keyword evidence="4 12" id="KW-0349">Heme</keyword>
<comment type="subcellular location">
    <subcellularLocation>
        <location evidence="2">Membrane</location>
        <topology evidence="2">Single-pass membrane protein</topology>
    </subcellularLocation>
</comment>
<evidence type="ECO:0000256" key="2">
    <source>
        <dbReference type="ARBA" id="ARBA00004167"/>
    </source>
</evidence>
<dbReference type="InterPro" id="IPR017972">
    <property type="entry name" value="Cyt_P450_CS"/>
</dbReference>
<evidence type="ECO:0000256" key="4">
    <source>
        <dbReference type="ARBA" id="ARBA00022617"/>
    </source>
</evidence>
<comment type="cofactor">
    <cofactor evidence="1 12">
        <name>heme</name>
        <dbReference type="ChEBI" id="CHEBI:30413"/>
    </cofactor>
</comment>
<dbReference type="EMBL" id="DS027060">
    <property type="protein sequence ID" value="EAW06561.1"/>
    <property type="molecule type" value="Genomic_DNA"/>
</dbReference>
<keyword evidence="10 13" id="KW-0503">Monooxygenase</keyword>
<reference evidence="15 16" key="1">
    <citation type="journal article" date="2008" name="PLoS Genet.">
        <title>Genomic islands in the pathogenic filamentous fungus Aspergillus fumigatus.</title>
        <authorList>
            <person name="Fedorova N.D."/>
            <person name="Khaldi N."/>
            <person name="Joardar V.S."/>
            <person name="Maiti R."/>
            <person name="Amedeo P."/>
            <person name="Anderson M.J."/>
            <person name="Crabtree J."/>
            <person name="Silva J.C."/>
            <person name="Badger J.H."/>
            <person name="Albarraq A."/>
            <person name="Angiuoli S."/>
            <person name="Bussey H."/>
            <person name="Bowyer P."/>
            <person name="Cotty P.J."/>
            <person name="Dyer P.S."/>
            <person name="Egan A."/>
            <person name="Galens K."/>
            <person name="Fraser-Liggett C.M."/>
            <person name="Haas B.J."/>
            <person name="Inman J.M."/>
            <person name="Kent R."/>
            <person name="Lemieux S."/>
            <person name="Malavazi I."/>
            <person name="Orvis J."/>
            <person name="Roemer T."/>
            <person name="Ronning C.M."/>
            <person name="Sundaram J.P."/>
            <person name="Sutton G."/>
            <person name="Turner G."/>
            <person name="Venter J.C."/>
            <person name="White O.R."/>
            <person name="Whitty B.R."/>
            <person name="Youngman P."/>
            <person name="Wolfe K.H."/>
            <person name="Goldman G.H."/>
            <person name="Wortman J.R."/>
            <person name="Jiang B."/>
            <person name="Denning D.W."/>
            <person name="Nierman W.C."/>
        </authorList>
    </citation>
    <scope>NUCLEOTIDE SEQUENCE [LARGE SCALE GENOMIC DNA]</scope>
    <source>
        <strain evidence="16">ATCC 1007 / CBS 513.65 / DSM 816 / NCTC 3887 / NRRL 1</strain>
    </source>
</reference>
<proteinExistence type="inferred from homology"/>
<keyword evidence="9 12" id="KW-0408">Iron</keyword>
<dbReference type="InterPro" id="IPR036396">
    <property type="entry name" value="Cyt_P450_sf"/>
</dbReference>
<dbReference type="FunFam" id="1.10.630.10:FF:000059">
    <property type="entry name" value="Cytochrome P450 monooxygenase"/>
    <property type="match status" value="1"/>
</dbReference>
<evidence type="ECO:0000313" key="16">
    <source>
        <dbReference type="Proteomes" id="UP000006701"/>
    </source>
</evidence>
<dbReference type="KEGG" id="act:ACLA_082520"/>
<evidence type="ECO:0000256" key="14">
    <source>
        <dbReference type="SAM" id="Phobius"/>
    </source>
</evidence>
<feature type="transmembrane region" description="Helical" evidence="14">
    <location>
        <begin position="12"/>
        <end position="30"/>
    </location>
</feature>
<dbReference type="GeneID" id="4699851"/>
<dbReference type="VEuPathDB" id="FungiDB:ACLA_082520"/>
<dbReference type="PANTHER" id="PTHR46206:SF2">
    <property type="entry name" value="CYTOCHROME P450 MONOOXYGENASE AUSG-RELATED"/>
    <property type="match status" value="1"/>
</dbReference>
<dbReference type="GO" id="GO:0016020">
    <property type="term" value="C:membrane"/>
    <property type="evidence" value="ECO:0007669"/>
    <property type="project" value="UniProtKB-SubCell"/>
</dbReference>
<dbReference type="PRINTS" id="PR00465">
    <property type="entry name" value="EP450IV"/>
</dbReference>
<evidence type="ECO:0000313" key="15">
    <source>
        <dbReference type="EMBL" id="EAW06561.1"/>
    </source>
</evidence>
<dbReference type="InterPro" id="IPR001128">
    <property type="entry name" value="Cyt_P450"/>
</dbReference>
<keyword evidence="7 14" id="KW-1133">Transmembrane helix</keyword>
<evidence type="ECO:0000256" key="3">
    <source>
        <dbReference type="ARBA" id="ARBA00010617"/>
    </source>
</evidence>
<dbReference type="HOGENOM" id="CLU_022195_0_3_1"/>
<dbReference type="PROSITE" id="PS00086">
    <property type="entry name" value="CYTOCHROME_P450"/>
    <property type="match status" value="1"/>
</dbReference>
<dbReference type="Pfam" id="PF00067">
    <property type="entry name" value="p450"/>
    <property type="match status" value="1"/>
</dbReference>
<evidence type="ECO:0000256" key="10">
    <source>
        <dbReference type="ARBA" id="ARBA00023033"/>
    </source>
</evidence>
<comment type="similarity">
    <text evidence="3 13">Belongs to the cytochrome P450 family.</text>
</comment>
<gene>
    <name evidence="15" type="ORF">ACLA_082520</name>
</gene>
<evidence type="ECO:0000256" key="5">
    <source>
        <dbReference type="ARBA" id="ARBA00022692"/>
    </source>
</evidence>
<evidence type="ECO:0000256" key="13">
    <source>
        <dbReference type="RuleBase" id="RU000461"/>
    </source>
</evidence>
<dbReference type="GO" id="GO:0020037">
    <property type="term" value="F:heme binding"/>
    <property type="evidence" value="ECO:0007669"/>
    <property type="project" value="InterPro"/>
</dbReference>
<protein>
    <submittedName>
        <fullName evidence="15">Cytochrome P450</fullName>
    </submittedName>
</protein>
<dbReference type="GO" id="GO:0016705">
    <property type="term" value="F:oxidoreductase activity, acting on paired donors, with incorporation or reduction of molecular oxygen"/>
    <property type="evidence" value="ECO:0007669"/>
    <property type="project" value="InterPro"/>
</dbReference>
<sequence length="524" mass="60046">MALISELLESRYLLQGIALAFFLVIVSHFYQELADGYPYRNIPLVGRSRWELSNGKAKDRFVKSAKELMAQGFSQGRTVFQLMFTHTPMIVLHPKFIDEIKSHPHLNFDEANKKAFFGSKIPGFEPFEGLDKDHILLDVINKKLTHTLGNLTIPLSQETAAVVKETMPPRTDEWQPLMFAREIPYLVARLSSLVFLGEKICRDKEWLNVSVNYTTDAFIGARALRLWPTITRPVVHWFLPSTRRVRKHIRVAKKIVQDEIQKRELIRQGKLPAEDPPRTHADALDWFREVAAGRPFDETRNQIGLSLAAIHTTSNLLTNVMYDLVAYQEYIQPLRDEIRAVMEEDGSLRKTSLTKLKLMDSVMKESQRMNPVSIAFLQRLAKADLTLSDGTYIPKGATLIVSAHAMRDESIYPDANQYDGYRFYNKRQEPGNEHRFQFVTTSPEHFGFGHGIHACPGRFFASNEVKILLIHLLMKYDWKFAEDKGRPQGFMHGTEIICDPRVKFLYKARTPEIDLSSLGEGLAA</sequence>
<dbReference type="InterPro" id="IPR002403">
    <property type="entry name" value="Cyt_P450_E_grp-IV"/>
</dbReference>
<dbReference type="GO" id="GO:0005506">
    <property type="term" value="F:iron ion binding"/>
    <property type="evidence" value="ECO:0007669"/>
    <property type="project" value="InterPro"/>
</dbReference>
<feature type="binding site" description="axial binding residue" evidence="12">
    <location>
        <position position="455"/>
    </location>
    <ligand>
        <name>heme</name>
        <dbReference type="ChEBI" id="CHEBI:30413"/>
    </ligand>
    <ligandPart>
        <name>Fe</name>
        <dbReference type="ChEBI" id="CHEBI:18248"/>
    </ligandPart>
</feature>
<dbReference type="GO" id="GO:0004497">
    <property type="term" value="F:monooxygenase activity"/>
    <property type="evidence" value="ECO:0007669"/>
    <property type="project" value="UniProtKB-KW"/>
</dbReference>
<evidence type="ECO:0000256" key="8">
    <source>
        <dbReference type="ARBA" id="ARBA00023002"/>
    </source>
</evidence>
<accession>A1CTC4</accession>
<dbReference type="Gene3D" id="1.10.630.10">
    <property type="entry name" value="Cytochrome P450"/>
    <property type="match status" value="1"/>
</dbReference>
<organism evidence="15 16">
    <name type="scientific">Aspergillus clavatus (strain ATCC 1007 / CBS 513.65 / DSM 816 / NCTC 3887 / NRRL 1 / QM 1276 / 107)</name>
    <dbReference type="NCBI Taxonomy" id="344612"/>
    <lineage>
        <taxon>Eukaryota</taxon>
        <taxon>Fungi</taxon>
        <taxon>Dikarya</taxon>
        <taxon>Ascomycota</taxon>
        <taxon>Pezizomycotina</taxon>
        <taxon>Eurotiomycetes</taxon>
        <taxon>Eurotiomycetidae</taxon>
        <taxon>Eurotiales</taxon>
        <taxon>Aspergillaceae</taxon>
        <taxon>Aspergillus</taxon>
        <taxon>Aspergillus subgen. Fumigati</taxon>
    </lineage>
</organism>
<evidence type="ECO:0000256" key="11">
    <source>
        <dbReference type="ARBA" id="ARBA00023136"/>
    </source>
</evidence>
<keyword evidence="16" id="KW-1185">Reference proteome</keyword>
<dbReference type="RefSeq" id="XP_001267987.1">
    <property type="nucleotide sequence ID" value="XM_001267986.1"/>
</dbReference>
<dbReference type="OMA" id="GNEHRYQ"/>
<dbReference type="OrthoDB" id="1844152at2759"/>
<name>A1CTC4_ASPCL</name>
<evidence type="ECO:0000256" key="9">
    <source>
        <dbReference type="ARBA" id="ARBA00023004"/>
    </source>
</evidence>